<sequence length="111" mass="12770">MSGTARKVVQKALPRFRRLPTLFPNFDLRLLPLSEESAKQLETEGWCKEAVFRTRPNASKQEIRGILEGVYGLNVASVHTINYEGKKKEGRSGPYRRVDWKKAHVTFKKPE</sequence>
<dbReference type="GO" id="GO:0005762">
    <property type="term" value="C:mitochondrial large ribosomal subunit"/>
    <property type="evidence" value="ECO:0007669"/>
    <property type="project" value="TreeGrafter"/>
</dbReference>
<dbReference type="InterPro" id="IPR012677">
    <property type="entry name" value="Nucleotide-bd_a/b_plait_sf"/>
</dbReference>
<dbReference type="GO" id="GO:0003735">
    <property type="term" value="F:structural constituent of ribosome"/>
    <property type="evidence" value="ECO:0007669"/>
    <property type="project" value="InterPro"/>
</dbReference>
<reference evidence="6" key="1">
    <citation type="submission" date="2014-05" db="EMBL/GenBank/DDBJ databases">
        <title>The transcriptome of the halophilic microalga Tetraselmis sp. GSL018 isolated from the Great Salt Lake, Utah.</title>
        <authorList>
            <person name="Jinkerson R.E."/>
            <person name="D'Adamo S."/>
            <person name="Posewitz M.C."/>
        </authorList>
    </citation>
    <scope>NUCLEOTIDE SEQUENCE</scope>
    <source>
        <strain evidence="6">GSL018</strain>
    </source>
</reference>
<evidence type="ECO:0000313" key="6">
    <source>
        <dbReference type="EMBL" id="JAC84226.1"/>
    </source>
</evidence>
<evidence type="ECO:0000256" key="5">
    <source>
        <dbReference type="ARBA" id="ARBA00039977"/>
    </source>
</evidence>
<dbReference type="InterPro" id="IPR012678">
    <property type="entry name" value="Ribosomal_uL23/eL15/eS24_sf"/>
</dbReference>
<gene>
    <name evidence="6" type="ORF">TSPGSL018_1503</name>
</gene>
<evidence type="ECO:0000256" key="4">
    <source>
        <dbReference type="ARBA" id="ARBA00035287"/>
    </source>
</evidence>
<proteinExistence type="inferred from homology"/>
<dbReference type="PANTHER" id="PTHR12059">
    <property type="entry name" value="RIBOSOMAL PROTEIN L23-RELATED"/>
    <property type="match status" value="1"/>
</dbReference>
<organism evidence="6">
    <name type="scientific">Tetraselmis sp. GSL018</name>
    <dbReference type="NCBI Taxonomy" id="582737"/>
    <lineage>
        <taxon>Eukaryota</taxon>
        <taxon>Viridiplantae</taxon>
        <taxon>Chlorophyta</taxon>
        <taxon>core chlorophytes</taxon>
        <taxon>Chlorodendrophyceae</taxon>
        <taxon>Chlorodendrales</taxon>
        <taxon>Chlorodendraceae</taxon>
        <taxon>Tetraselmis</taxon>
    </lineage>
</organism>
<dbReference type="Pfam" id="PF00276">
    <property type="entry name" value="Ribosomal_L23"/>
    <property type="match status" value="1"/>
</dbReference>
<dbReference type="PANTHER" id="PTHR12059:SF5">
    <property type="entry name" value="LARGE RIBOSOMAL SUBUNIT PROTEIN UL23M"/>
    <property type="match status" value="1"/>
</dbReference>
<dbReference type="EMBL" id="GBEZ01000675">
    <property type="protein sequence ID" value="JAC84226.1"/>
    <property type="molecule type" value="Transcribed_RNA"/>
</dbReference>
<name>A0A061SND8_9CHLO</name>
<protein>
    <recommendedName>
        <fullName evidence="4">Large ribosomal subunit protein uL23c</fullName>
    </recommendedName>
    <alternativeName>
        <fullName evidence="5">Large ribosomal subunit protein uL23m</fullName>
    </alternativeName>
</protein>
<keyword evidence="3" id="KW-0687">Ribonucleoprotein</keyword>
<accession>A0A061SND8</accession>
<evidence type="ECO:0000256" key="3">
    <source>
        <dbReference type="ARBA" id="ARBA00023274"/>
    </source>
</evidence>
<evidence type="ECO:0000256" key="2">
    <source>
        <dbReference type="ARBA" id="ARBA00022980"/>
    </source>
</evidence>
<dbReference type="GO" id="GO:0032543">
    <property type="term" value="P:mitochondrial translation"/>
    <property type="evidence" value="ECO:0007669"/>
    <property type="project" value="TreeGrafter"/>
</dbReference>
<keyword evidence="2 6" id="KW-0689">Ribosomal protein</keyword>
<dbReference type="SUPFAM" id="SSF54189">
    <property type="entry name" value="Ribosomal proteins S24e, L23 and L15e"/>
    <property type="match status" value="1"/>
</dbReference>
<evidence type="ECO:0000256" key="1">
    <source>
        <dbReference type="ARBA" id="ARBA00006700"/>
    </source>
</evidence>
<dbReference type="AlphaFoldDB" id="A0A061SND8"/>
<dbReference type="InterPro" id="IPR013025">
    <property type="entry name" value="Ribosomal_uL23-like"/>
</dbReference>
<dbReference type="Gene3D" id="3.30.70.330">
    <property type="match status" value="1"/>
</dbReference>
<comment type="similarity">
    <text evidence="1">Belongs to the universal ribosomal protein uL23 family.</text>
</comment>